<evidence type="ECO:0000313" key="3">
    <source>
        <dbReference type="Proteomes" id="UP001558613"/>
    </source>
</evidence>
<evidence type="ECO:0000313" key="2">
    <source>
        <dbReference type="EMBL" id="KAL1268850.1"/>
    </source>
</evidence>
<protein>
    <submittedName>
        <fullName evidence="2">Uncharacterized protein</fullName>
    </submittedName>
</protein>
<dbReference type="EMBL" id="JAYMGO010000009">
    <property type="protein sequence ID" value="KAL1268850.1"/>
    <property type="molecule type" value="Genomic_DNA"/>
</dbReference>
<feature type="region of interest" description="Disordered" evidence="1">
    <location>
        <begin position="53"/>
        <end position="92"/>
    </location>
</feature>
<accession>A0ABR3MW23</accession>
<name>A0ABR3MW23_9TELE</name>
<comment type="caution">
    <text evidence="2">The sequence shown here is derived from an EMBL/GenBank/DDBJ whole genome shotgun (WGS) entry which is preliminary data.</text>
</comment>
<dbReference type="Proteomes" id="UP001558613">
    <property type="component" value="Unassembled WGS sequence"/>
</dbReference>
<organism evidence="2 3">
    <name type="scientific">Cirrhinus molitorella</name>
    <name type="common">mud carp</name>
    <dbReference type="NCBI Taxonomy" id="172907"/>
    <lineage>
        <taxon>Eukaryota</taxon>
        <taxon>Metazoa</taxon>
        <taxon>Chordata</taxon>
        <taxon>Craniata</taxon>
        <taxon>Vertebrata</taxon>
        <taxon>Euteleostomi</taxon>
        <taxon>Actinopterygii</taxon>
        <taxon>Neopterygii</taxon>
        <taxon>Teleostei</taxon>
        <taxon>Ostariophysi</taxon>
        <taxon>Cypriniformes</taxon>
        <taxon>Cyprinidae</taxon>
        <taxon>Labeoninae</taxon>
        <taxon>Labeonini</taxon>
        <taxon>Cirrhinus</taxon>
    </lineage>
</organism>
<proteinExistence type="predicted"/>
<evidence type="ECO:0000256" key="1">
    <source>
        <dbReference type="SAM" id="MobiDB-lite"/>
    </source>
</evidence>
<sequence>MQNIIDDYQREYMGRVGTYVKSHTLVVLDEECTAHDHLISLPQSIVQDTSSLPLVPNTFKQPELSAEPSSAQYRSGPAPDPPAVQTMSQNTQQPESQVLSPMMEMLVQLMDRVQSRDVPTHRGSSRLQCCYGRNACRQCEDFWRAVSGPTSKDSECERFLSILAGLYRWRGKDMPEKIGTVKCNSAVCLEPGCEYLVWGKLSKSAGASPGSAVLTEPTTSHSVPRGVMVARLVTSFWSDEWVPLKVINTSGKPVLLNTL</sequence>
<gene>
    <name evidence="2" type="ORF">QQF64_034213</name>
</gene>
<reference evidence="2 3" key="1">
    <citation type="submission" date="2023-09" db="EMBL/GenBank/DDBJ databases">
        <authorList>
            <person name="Wang M."/>
        </authorList>
    </citation>
    <scope>NUCLEOTIDE SEQUENCE [LARGE SCALE GENOMIC DNA]</scope>
    <source>
        <strain evidence="2">GT-2023</strain>
        <tissue evidence="2">Liver</tissue>
    </source>
</reference>
<keyword evidence="3" id="KW-1185">Reference proteome</keyword>